<evidence type="ECO:0000313" key="1">
    <source>
        <dbReference type="EMBL" id="KSV58440.1"/>
    </source>
</evidence>
<keyword evidence="2" id="KW-1185">Reference proteome</keyword>
<dbReference type="Proteomes" id="UP000054874">
    <property type="component" value="Unassembled WGS sequence"/>
</dbReference>
<proteinExistence type="predicted"/>
<organism evidence="1 2">
    <name type="scientific">Acetivibrio ethanolgignens</name>
    <dbReference type="NCBI Taxonomy" id="290052"/>
    <lineage>
        <taxon>Bacteria</taxon>
        <taxon>Bacillati</taxon>
        <taxon>Bacillota</taxon>
        <taxon>Clostridia</taxon>
        <taxon>Eubacteriales</taxon>
        <taxon>Oscillospiraceae</taxon>
        <taxon>Acetivibrio</taxon>
    </lineage>
</organism>
<comment type="caution">
    <text evidence="1">The sequence shown here is derived from an EMBL/GenBank/DDBJ whole genome shotgun (WGS) entry which is preliminary data.</text>
</comment>
<dbReference type="AlphaFoldDB" id="A0A0V8QCY5"/>
<dbReference type="STRING" id="290052.ASU35_13050"/>
<accession>A0A0V8QCY5</accession>
<gene>
    <name evidence="1" type="ORF">ASU35_13050</name>
</gene>
<sequence>MVCCVECFHDSEIRAAIEMIGHKGDCPVCKKHGVWIYDSEEDVFLSNVEELLDSVLEIYVPESELPVSYPEDEKMKLEDRLLKYILTIQRLRKKK</sequence>
<evidence type="ECO:0000313" key="2">
    <source>
        <dbReference type="Proteomes" id="UP000054874"/>
    </source>
</evidence>
<reference evidence="1 2" key="1">
    <citation type="submission" date="2015-11" db="EMBL/GenBank/DDBJ databases">
        <title>Butyribacter intestini gen. nov., sp. nov., a butyric acid-producing bacterium of the family Lachnospiraceae isolated from the human faeces.</title>
        <authorList>
            <person name="Zou Y."/>
            <person name="Xue W."/>
            <person name="Luo G."/>
            <person name="Lv M."/>
        </authorList>
    </citation>
    <scope>NUCLEOTIDE SEQUENCE [LARGE SCALE GENOMIC DNA]</scope>
    <source>
        <strain evidence="1 2">ACET-33324</strain>
    </source>
</reference>
<name>A0A0V8QCY5_9FIRM</name>
<dbReference type="OrthoDB" id="648213at2"/>
<protein>
    <submittedName>
        <fullName evidence="1">Uncharacterized protein</fullName>
    </submittedName>
</protein>
<dbReference type="EMBL" id="LNAM01000173">
    <property type="protein sequence ID" value="KSV58440.1"/>
    <property type="molecule type" value="Genomic_DNA"/>
</dbReference>
<dbReference type="RefSeq" id="WP_058353334.1">
    <property type="nucleotide sequence ID" value="NZ_CABMMD010000173.1"/>
</dbReference>